<dbReference type="KEGG" id="maq:Maqu_1578"/>
<proteinExistence type="predicted"/>
<reference evidence="4" key="1">
    <citation type="journal article" date="2011" name="Appl. Environ. Microbiol.">
        <title>Genomic potential of Marinobacter aquaeolei, a biogeochemical 'opportunitroph'.</title>
        <authorList>
            <person name="Singer E."/>
            <person name="Webb E.A."/>
            <person name="Nelson W.C."/>
            <person name="Heidelberg J.F."/>
            <person name="Ivanova N."/>
            <person name="Pati A."/>
            <person name="Edwards K.J."/>
        </authorList>
    </citation>
    <scope>NUCLEOTIDE SEQUENCE [LARGE SCALE GENOMIC DNA]</scope>
    <source>
        <strain evidence="4">ATCC 700491 / DSM 11845 / VT8</strain>
    </source>
</reference>
<dbReference type="EMBL" id="CP000514">
    <property type="protein sequence ID" value="ABM18662.1"/>
    <property type="molecule type" value="Genomic_DNA"/>
</dbReference>
<evidence type="ECO:0000259" key="2">
    <source>
        <dbReference type="Pfam" id="PF19657"/>
    </source>
</evidence>
<evidence type="ECO:0000313" key="3">
    <source>
        <dbReference type="EMBL" id="ABM18662.1"/>
    </source>
</evidence>
<keyword evidence="1" id="KW-0732">Signal</keyword>
<dbReference type="Pfam" id="PF19657">
    <property type="entry name" value="DUF6160"/>
    <property type="match status" value="1"/>
</dbReference>
<accession>A1U0Z3</accession>
<dbReference type="eggNOG" id="ENOG50347NE">
    <property type="taxonomic scope" value="Bacteria"/>
</dbReference>
<feature type="domain" description="DUF6160" evidence="2">
    <location>
        <begin position="1"/>
        <end position="99"/>
    </location>
</feature>
<protein>
    <recommendedName>
        <fullName evidence="2">DUF6160 domain-containing protein</fullName>
    </recommendedName>
</protein>
<feature type="signal peptide" evidence="1">
    <location>
        <begin position="1"/>
        <end position="22"/>
    </location>
</feature>
<dbReference type="HOGENOM" id="CLU_972552_0_0_6"/>
<sequence length="282" mass="28728" precursor="true">MKGLKKIALATAVAAAPFAAQADLKALDDTTMGNVTGQAGVTIELETEVSIGEFRYTDEGYLAVNDIYIGGGSVERDQGGAVTGVSGMLDDLLIDIDVEADGDAVIDVHSISTNPVTGGGNPIDFAVAVGSASLNATDGSGDSTLLASNIGIEGNLGLLNIRVDTATDNLIMNVGFNVTDMDMDVDFLGVNVRDLTVFGAAYYEQVDAGTPPDAAGLFARAQITVGKGTSAATGGDALEISIPTFAADIGVGAVEIGGESIGSFRVDNLLVENTTMKVYGHQ</sequence>
<dbReference type="InterPro" id="IPR046158">
    <property type="entry name" value="DUF6160"/>
</dbReference>
<evidence type="ECO:0000313" key="4">
    <source>
        <dbReference type="Proteomes" id="UP000000998"/>
    </source>
</evidence>
<dbReference type="OrthoDB" id="6180023at2"/>
<evidence type="ECO:0000256" key="1">
    <source>
        <dbReference type="SAM" id="SignalP"/>
    </source>
</evidence>
<organism evidence="3 4">
    <name type="scientific">Marinobacter nauticus (strain ATCC 700491 / DSM 11845 / VT8)</name>
    <name type="common">Marinobacter aquaeolei</name>
    <dbReference type="NCBI Taxonomy" id="351348"/>
    <lineage>
        <taxon>Bacteria</taxon>
        <taxon>Pseudomonadati</taxon>
        <taxon>Pseudomonadota</taxon>
        <taxon>Gammaproteobacteria</taxon>
        <taxon>Pseudomonadales</taxon>
        <taxon>Marinobacteraceae</taxon>
        <taxon>Marinobacter</taxon>
    </lineage>
</organism>
<feature type="chain" id="PRO_5002638189" description="DUF6160 domain-containing protein" evidence="1">
    <location>
        <begin position="23"/>
        <end position="282"/>
    </location>
</feature>
<name>A1U0Z3_MARN8</name>
<gene>
    <name evidence="3" type="ordered locus">Maqu_1578</name>
</gene>
<dbReference type="RefSeq" id="WP_011785063.1">
    <property type="nucleotide sequence ID" value="NC_008740.1"/>
</dbReference>
<dbReference type="AlphaFoldDB" id="A1U0Z3"/>
<dbReference type="Proteomes" id="UP000000998">
    <property type="component" value="Chromosome"/>
</dbReference>